<dbReference type="Proteomes" id="UP001319104">
    <property type="component" value="Unassembled WGS sequence"/>
</dbReference>
<keyword evidence="4" id="KW-1185">Reference proteome</keyword>
<dbReference type="PANTHER" id="PTHR28008">
    <property type="entry name" value="DOMAIN PROTEIN, PUTATIVE (AFU_ORTHOLOGUE AFUA_3G10980)-RELATED"/>
    <property type="match status" value="1"/>
</dbReference>
<feature type="domain" description="VanZ-like" evidence="2">
    <location>
        <begin position="20"/>
        <end position="98"/>
    </location>
</feature>
<reference evidence="3 4" key="1">
    <citation type="submission" date="2021-05" db="EMBL/GenBank/DDBJ databases">
        <authorList>
            <person name="Zhang Z.D."/>
            <person name="Osman G."/>
        </authorList>
    </citation>
    <scope>NUCLEOTIDE SEQUENCE [LARGE SCALE GENOMIC DNA]</scope>
    <source>
        <strain evidence="3 4">KCTC 32217</strain>
    </source>
</reference>
<keyword evidence="1" id="KW-0812">Transmembrane</keyword>
<feature type="transmembrane region" description="Helical" evidence="1">
    <location>
        <begin position="80"/>
        <end position="99"/>
    </location>
</feature>
<dbReference type="PANTHER" id="PTHR28008:SF1">
    <property type="entry name" value="DOMAIN PROTEIN, PUTATIVE (AFU_ORTHOLOGUE AFUA_3G10980)-RELATED"/>
    <property type="match status" value="1"/>
</dbReference>
<protein>
    <submittedName>
        <fullName evidence="3">VanZ family protein</fullName>
    </submittedName>
</protein>
<organism evidence="3 4">
    <name type="scientific">Litoribacter ruber</name>
    <dbReference type="NCBI Taxonomy" id="702568"/>
    <lineage>
        <taxon>Bacteria</taxon>
        <taxon>Pseudomonadati</taxon>
        <taxon>Bacteroidota</taxon>
        <taxon>Cytophagia</taxon>
        <taxon>Cytophagales</taxon>
        <taxon>Cyclobacteriaceae</taxon>
        <taxon>Litoribacter</taxon>
    </lineage>
</organism>
<accession>A0AAP2CEH3</accession>
<evidence type="ECO:0000313" key="4">
    <source>
        <dbReference type="Proteomes" id="UP001319104"/>
    </source>
</evidence>
<feature type="transmembrane region" description="Helical" evidence="1">
    <location>
        <begin position="20"/>
        <end position="38"/>
    </location>
</feature>
<comment type="caution">
    <text evidence="3">The sequence shown here is derived from an EMBL/GenBank/DDBJ whole genome shotgun (WGS) entry which is preliminary data.</text>
</comment>
<gene>
    <name evidence="3" type="ORF">KI659_02910</name>
</gene>
<evidence type="ECO:0000313" key="3">
    <source>
        <dbReference type="EMBL" id="MBS9522958.1"/>
    </source>
</evidence>
<dbReference type="NCBIfam" id="NF037970">
    <property type="entry name" value="vanZ_1"/>
    <property type="match status" value="1"/>
</dbReference>
<evidence type="ECO:0000259" key="2">
    <source>
        <dbReference type="Pfam" id="PF04892"/>
    </source>
</evidence>
<sequence length="107" mass="12325">MLTPGSSIPDVPKPPGADKLVHLGLFMVLAFLWSRVFNDRTDKRIKKSKYIPNFLVVIVVFAILVEYIQRLVPGRSFDYWDILFNILGVTIGAVLFYYLHKRKSKLV</sequence>
<dbReference type="EMBL" id="JAHCMY010000001">
    <property type="protein sequence ID" value="MBS9522958.1"/>
    <property type="molecule type" value="Genomic_DNA"/>
</dbReference>
<feature type="transmembrane region" description="Helical" evidence="1">
    <location>
        <begin position="50"/>
        <end position="68"/>
    </location>
</feature>
<keyword evidence="1" id="KW-1133">Transmembrane helix</keyword>
<dbReference type="AlphaFoldDB" id="A0AAP2CEH3"/>
<name>A0AAP2CEH3_9BACT</name>
<keyword evidence="1" id="KW-0472">Membrane</keyword>
<dbReference type="InterPro" id="IPR006976">
    <property type="entry name" value="VanZ-like"/>
</dbReference>
<dbReference type="Pfam" id="PF04892">
    <property type="entry name" value="VanZ"/>
    <property type="match status" value="1"/>
</dbReference>
<evidence type="ECO:0000256" key="1">
    <source>
        <dbReference type="SAM" id="Phobius"/>
    </source>
</evidence>
<proteinExistence type="predicted"/>